<protein>
    <submittedName>
        <fullName evidence="2">Helix-turn-helix domain-containing protein</fullName>
    </submittedName>
</protein>
<dbReference type="Proteomes" id="UP000654720">
    <property type="component" value="Chromosome"/>
</dbReference>
<dbReference type="SUPFAM" id="SSF46955">
    <property type="entry name" value="Putative DNA-binding domain"/>
    <property type="match status" value="1"/>
</dbReference>
<dbReference type="InterPro" id="IPR041657">
    <property type="entry name" value="HTH_17"/>
</dbReference>
<sequence>MIKGLESLGDIQTPLNVMLENLAETIADKVVARIKEEDSSKPKYYTRKDLCEILHVTNPTVIEMVKRGEIREKKIGGRILYDAAEIDEAVKEKTIFRYKRRKNDIF</sequence>
<keyword evidence="3" id="KW-1185">Reference proteome</keyword>
<gene>
    <name evidence="2" type="ORF">I6J59_17500</name>
</gene>
<feature type="domain" description="Helix-turn-helix" evidence="1">
    <location>
        <begin position="44"/>
        <end position="92"/>
    </location>
</feature>
<dbReference type="InterPro" id="IPR010093">
    <property type="entry name" value="SinI_DNA-bd"/>
</dbReference>
<dbReference type="RefSeq" id="WP_051465973.1">
    <property type="nucleotide sequence ID" value="NZ_CP069450.1"/>
</dbReference>
<dbReference type="EMBL" id="CP069450">
    <property type="protein sequence ID" value="QRO49660.1"/>
    <property type="molecule type" value="Genomic_DNA"/>
</dbReference>
<evidence type="ECO:0000313" key="3">
    <source>
        <dbReference type="Proteomes" id="UP000654720"/>
    </source>
</evidence>
<accession>A0ABX7H5N6</accession>
<evidence type="ECO:0000259" key="1">
    <source>
        <dbReference type="Pfam" id="PF12728"/>
    </source>
</evidence>
<dbReference type="InterPro" id="IPR009061">
    <property type="entry name" value="DNA-bd_dom_put_sf"/>
</dbReference>
<proteinExistence type="predicted"/>
<evidence type="ECO:0000313" key="2">
    <source>
        <dbReference type="EMBL" id="QRO49660.1"/>
    </source>
</evidence>
<dbReference type="Pfam" id="PF12728">
    <property type="entry name" value="HTH_17"/>
    <property type="match status" value="1"/>
</dbReference>
<dbReference type="GeneID" id="93097621"/>
<reference evidence="2 3" key="1">
    <citation type="submission" date="2021-02" db="EMBL/GenBank/DDBJ databases">
        <title>FDA dAtabase for Regulatory Grade micrObial Sequences (FDA-ARGOS): Supporting development and validation of Infectious Disease Dx tests.</title>
        <authorList>
            <person name="Carlson P."/>
            <person name="Fischbach M."/>
            <person name="Hastie J."/>
            <person name="Bilen M."/>
            <person name="Cheng A."/>
            <person name="Tallon L."/>
            <person name="Sadzewicz L."/>
            <person name="Zhao X."/>
            <person name="Boylan J."/>
            <person name="Ott S."/>
            <person name="Bowen H."/>
            <person name="Vavikolanu K."/>
            <person name="Mehta A."/>
            <person name="Aluvathingal J."/>
            <person name="Nadendla S."/>
            <person name="Yan Y."/>
            <person name="Sichtig H."/>
        </authorList>
    </citation>
    <scope>NUCLEOTIDE SEQUENCE [LARGE SCALE GENOMIC DNA]</scope>
    <source>
        <strain evidence="2 3">FDAARGOS_1229</strain>
    </source>
</reference>
<name>A0ABX7H5N6_9BACT</name>
<dbReference type="NCBIfam" id="TIGR01764">
    <property type="entry name" value="excise"/>
    <property type="match status" value="1"/>
</dbReference>
<organism evidence="2 3">
    <name type="scientific">Butyricimonas virosa</name>
    <dbReference type="NCBI Taxonomy" id="544645"/>
    <lineage>
        <taxon>Bacteria</taxon>
        <taxon>Pseudomonadati</taxon>
        <taxon>Bacteroidota</taxon>
        <taxon>Bacteroidia</taxon>
        <taxon>Bacteroidales</taxon>
        <taxon>Odoribacteraceae</taxon>
        <taxon>Butyricimonas</taxon>
    </lineage>
</organism>